<reference evidence="4 5" key="1">
    <citation type="submission" date="2024-09" db="EMBL/GenBank/DDBJ databases">
        <authorList>
            <person name="Sun Q."/>
            <person name="Mori K."/>
        </authorList>
    </citation>
    <scope>NUCLEOTIDE SEQUENCE [LARGE SCALE GENOMIC DNA]</scope>
    <source>
        <strain evidence="4 5">JCM 3028</strain>
    </source>
</reference>
<dbReference type="Gene3D" id="1.20.140.10">
    <property type="entry name" value="Butyryl-CoA Dehydrogenase, subunit A, domain 3"/>
    <property type="match status" value="1"/>
</dbReference>
<dbReference type="Gene3D" id="1.10.540.10">
    <property type="entry name" value="Acyl-CoA dehydrogenase/oxidase, N-terminal domain"/>
    <property type="match status" value="1"/>
</dbReference>
<sequence>MTTIDELPAGSVPRAPVAAQAVPANADAVLDLVAEEAADGDARGRISERAALALRRAGLFEMGFPARLGGMEMPLADQVAVVAKVARVDAGTAWNVAVLNATGFYAGRLGDEAYHELYPTRDMPTSGAFHPKGRAQVTEGGYLVTGRWDWGSGSYVAEHIIGGCLVFDGDEPVIGPNGKQLTLGLWLPREAVVHAHNWHTLGVRGSGSSSYSITEPVFVPERHSFDREAPANPGADPLNKHVTLAFFGLTGVCVGVAQHALDLALTAVRRRIGPAAVADATTRRVLGQACAEVDMLLAGITDIAKRTDEIIFTPGRVLTPTQEHRLIATNTMAAETLRRVLDLCLELYGSHYLFDDDPMQRVLRDAWSALAHVGAKRVHWGSLAEKVLHDPAGGPTLFGAAP</sequence>
<evidence type="ECO:0000259" key="2">
    <source>
        <dbReference type="Pfam" id="PF02771"/>
    </source>
</evidence>
<dbReference type="InterPro" id="IPR009100">
    <property type="entry name" value="AcylCoA_DH/oxidase_NM_dom_sf"/>
</dbReference>
<dbReference type="SUPFAM" id="SSF56645">
    <property type="entry name" value="Acyl-CoA dehydrogenase NM domain-like"/>
    <property type="match status" value="1"/>
</dbReference>
<dbReference type="InterPro" id="IPR036250">
    <property type="entry name" value="AcylCo_DH-like_C"/>
</dbReference>
<gene>
    <name evidence="4" type="ORF">ACFFRH_12770</name>
</gene>
<keyword evidence="1" id="KW-0560">Oxidoreductase</keyword>
<accession>A0ABV5TBR4</accession>
<evidence type="ECO:0000313" key="5">
    <source>
        <dbReference type="Proteomes" id="UP001589610"/>
    </source>
</evidence>
<feature type="domain" description="Acyl-CoA dehydrogenase/oxidase N-terminal" evidence="2">
    <location>
        <begin position="33"/>
        <end position="112"/>
    </location>
</feature>
<evidence type="ECO:0000259" key="3">
    <source>
        <dbReference type="Pfam" id="PF08028"/>
    </source>
</evidence>
<dbReference type="InterPro" id="IPR046373">
    <property type="entry name" value="Acyl-CoA_Oxase/DH_mid-dom_sf"/>
</dbReference>
<dbReference type="Proteomes" id="UP001589610">
    <property type="component" value="Unassembled WGS sequence"/>
</dbReference>
<evidence type="ECO:0000256" key="1">
    <source>
        <dbReference type="ARBA" id="ARBA00023002"/>
    </source>
</evidence>
<dbReference type="SUPFAM" id="SSF47203">
    <property type="entry name" value="Acyl-CoA dehydrogenase C-terminal domain-like"/>
    <property type="match status" value="1"/>
</dbReference>
<dbReference type="PIRSF" id="PIRSF016578">
    <property type="entry name" value="HsaA"/>
    <property type="match status" value="1"/>
</dbReference>
<name>A0ABV5TBR4_9ACTN</name>
<dbReference type="Gene3D" id="2.40.110.10">
    <property type="entry name" value="Butyryl-CoA Dehydrogenase, subunit A, domain 2"/>
    <property type="match status" value="1"/>
</dbReference>
<keyword evidence="5" id="KW-1185">Reference proteome</keyword>
<comment type="caution">
    <text evidence="4">The sequence shown here is derived from an EMBL/GenBank/DDBJ whole genome shotgun (WGS) entry which is preliminary data.</text>
</comment>
<dbReference type="PANTHER" id="PTHR43884">
    <property type="entry name" value="ACYL-COA DEHYDROGENASE"/>
    <property type="match status" value="1"/>
</dbReference>
<feature type="domain" description="Acyl-CoA dehydrogenase C-terminal" evidence="3">
    <location>
        <begin position="251"/>
        <end position="375"/>
    </location>
</feature>
<dbReference type="RefSeq" id="WP_344745212.1">
    <property type="nucleotide sequence ID" value="NZ_BAAAWW010000060.1"/>
</dbReference>
<dbReference type="Pfam" id="PF08028">
    <property type="entry name" value="Acyl-CoA_dh_2"/>
    <property type="match status" value="1"/>
</dbReference>
<dbReference type="Pfam" id="PF02771">
    <property type="entry name" value="Acyl-CoA_dh_N"/>
    <property type="match status" value="1"/>
</dbReference>
<dbReference type="InterPro" id="IPR013786">
    <property type="entry name" value="AcylCoA_DH/ox_N"/>
</dbReference>
<dbReference type="EMBL" id="JBHMBS010000005">
    <property type="protein sequence ID" value="MFB9676361.1"/>
    <property type="molecule type" value="Genomic_DNA"/>
</dbReference>
<dbReference type="InterPro" id="IPR013107">
    <property type="entry name" value="Acyl-CoA_DH_C"/>
</dbReference>
<evidence type="ECO:0000313" key="4">
    <source>
        <dbReference type="EMBL" id="MFB9676361.1"/>
    </source>
</evidence>
<dbReference type="PANTHER" id="PTHR43884:SF12">
    <property type="entry name" value="ISOVALERYL-COA DEHYDROGENASE, MITOCHONDRIAL-RELATED"/>
    <property type="match status" value="1"/>
</dbReference>
<organism evidence="4 5">
    <name type="scientific">Streptosporangium vulgare</name>
    <dbReference type="NCBI Taxonomy" id="46190"/>
    <lineage>
        <taxon>Bacteria</taxon>
        <taxon>Bacillati</taxon>
        <taxon>Actinomycetota</taxon>
        <taxon>Actinomycetes</taxon>
        <taxon>Streptosporangiales</taxon>
        <taxon>Streptosporangiaceae</taxon>
        <taxon>Streptosporangium</taxon>
    </lineage>
</organism>
<protein>
    <submittedName>
        <fullName evidence="4">Acyl-CoA dehydrogenase family protein</fullName>
    </submittedName>
</protein>
<proteinExistence type="predicted"/>
<dbReference type="InterPro" id="IPR037069">
    <property type="entry name" value="AcylCoA_DH/ox_N_sf"/>
</dbReference>